<keyword evidence="5" id="KW-0547">Nucleotide-binding</keyword>
<keyword evidence="3" id="KW-0762">Sugar transport</keyword>
<reference evidence="10" key="1">
    <citation type="journal article" date="2022" name="Cell">
        <title>Design, construction, and in vivo augmentation of a complex gut microbiome.</title>
        <authorList>
            <person name="Cheng A.G."/>
            <person name="Ho P.Y."/>
            <person name="Aranda-Diaz A."/>
            <person name="Jain S."/>
            <person name="Yu F.B."/>
            <person name="Meng X."/>
            <person name="Wang M."/>
            <person name="Iakiviak M."/>
            <person name="Nagashima K."/>
            <person name="Zhao A."/>
            <person name="Murugkar P."/>
            <person name="Patil A."/>
            <person name="Atabakhsh K."/>
            <person name="Weakley A."/>
            <person name="Yan J."/>
            <person name="Brumbaugh A.R."/>
            <person name="Higginbottom S."/>
            <person name="Dimas A."/>
            <person name="Shiver A.L."/>
            <person name="Deutschbauer A."/>
            <person name="Neff N."/>
            <person name="Sonnenburg J.L."/>
            <person name="Huang K.C."/>
            <person name="Fischbach M.A."/>
        </authorList>
    </citation>
    <scope>NUCLEOTIDE SEQUENCE</scope>
    <source>
        <strain evidence="10">DSM 19829</strain>
    </source>
</reference>
<dbReference type="SUPFAM" id="SSF52540">
    <property type="entry name" value="P-loop containing nucleoside triphosphate hydrolases"/>
    <property type="match status" value="2"/>
</dbReference>
<dbReference type="RefSeq" id="WP_028527269.1">
    <property type="nucleotide sequence ID" value="NZ_CABLBR010000001.1"/>
</dbReference>
<protein>
    <submittedName>
        <fullName evidence="10">Sugar ABC transporter ATP-binding protein</fullName>
    </submittedName>
</protein>
<evidence type="ECO:0000313" key="11">
    <source>
        <dbReference type="Proteomes" id="UP001060164"/>
    </source>
</evidence>
<dbReference type="Proteomes" id="UP001060164">
    <property type="component" value="Chromosome"/>
</dbReference>
<dbReference type="InterPro" id="IPR027417">
    <property type="entry name" value="P-loop_NTPase"/>
</dbReference>
<evidence type="ECO:0000256" key="3">
    <source>
        <dbReference type="ARBA" id="ARBA00022597"/>
    </source>
</evidence>
<dbReference type="PROSITE" id="PS50893">
    <property type="entry name" value="ABC_TRANSPORTER_2"/>
    <property type="match status" value="2"/>
</dbReference>
<dbReference type="PANTHER" id="PTHR43790:SF1">
    <property type="entry name" value="XYLOSE IMPORT ATP-BINDING PROTEIN XYLG"/>
    <property type="match status" value="1"/>
</dbReference>
<evidence type="ECO:0000256" key="5">
    <source>
        <dbReference type="ARBA" id="ARBA00022741"/>
    </source>
</evidence>
<keyword evidence="6 10" id="KW-0067">ATP-binding</keyword>
<dbReference type="CDD" id="cd03215">
    <property type="entry name" value="ABC_Carb_Monos_II"/>
    <property type="match status" value="1"/>
</dbReference>
<dbReference type="InterPro" id="IPR050107">
    <property type="entry name" value="ABC_carbohydrate_import_ATPase"/>
</dbReference>
<keyword evidence="8" id="KW-0472">Membrane</keyword>
<keyword evidence="7" id="KW-1278">Translocase</keyword>
<dbReference type="InterPro" id="IPR003439">
    <property type="entry name" value="ABC_transporter-like_ATP-bd"/>
</dbReference>
<accession>A0ABY5VEP1</accession>
<name>A0ABY5VEP1_9FIRM</name>
<evidence type="ECO:0000256" key="6">
    <source>
        <dbReference type="ARBA" id="ARBA00022840"/>
    </source>
</evidence>
<proteinExistence type="predicted"/>
<evidence type="ECO:0000313" key="10">
    <source>
        <dbReference type="EMBL" id="UWP58980.1"/>
    </source>
</evidence>
<feature type="domain" description="ABC transporter" evidence="9">
    <location>
        <begin position="262"/>
        <end position="502"/>
    </location>
</feature>
<dbReference type="EMBL" id="CP102290">
    <property type="protein sequence ID" value="UWP58980.1"/>
    <property type="molecule type" value="Genomic_DNA"/>
</dbReference>
<keyword evidence="1" id="KW-0813">Transport</keyword>
<keyword evidence="2" id="KW-1003">Cell membrane</keyword>
<evidence type="ECO:0000256" key="2">
    <source>
        <dbReference type="ARBA" id="ARBA00022475"/>
    </source>
</evidence>
<keyword evidence="4" id="KW-0677">Repeat</keyword>
<gene>
    <name evidence="10" type="ORF">NQ502_16655</name>
</gene>
<dbReference type="CDD" id="cd03216">
    <property type="entry name" value="ABC_Carb_Monos_I"/>
    <property type="match status" value="1"/>
</dbReference>
<evidence type="ECO:0000256" key="8">
    <source>
        <dbReference type="ARBA" id="ARBA00023136"/>
    </source>
</evidence>
<evidence type="ECO:0000256" key="1">
    <source>
        <dbReference type="ARBA" id="ARBA00022448"/>
    </source>
</evidence>
<organism evidence="10 11">
    <name type="scientific">Ruminococcus gauvreauii</name>
    <dbReference type="NCBI Taxonomy" id="438033"/>
    <lineage>
        <taxon>Bacteria</taxon>
        <taxon>Bacillati</taxon>
        <taxon>Bacillota</taxon>
        <taxon>Clostridia</taxon>
        <taxon>Eubacteriales</taxon>
        <taxon>Oscillospiraceae</taxon>
        <taxon>Ruminococcus</taxon>
    </lineage>
</organism>
<evidence type="ECO:0000259" key="9">
    <source>
        <dbReference type="PROSITE" id="PS50893"/>
    </source>
</evidence>
<dbReference type="GO" id="GO:0005524">
    <property type="term" value="F:ATP binding"/>
    <property type="evidence" value="ECO:0007669"/>
    <property type="project" value="UniProtKB-KW"/>
</dbReference>
<dbReference type="PANTHER" id="PTHR43790">
    <property type="entry name" value="CARBOHYDRATE TRANSPORT ATP-BINDING PROTEIN MG119-RELATED"/>
    <property type="match status" value="1"/>
</dbReference>
<dbReference type="Gene3D" id="3.40.50.300">
    <property type="entry name" value="P-loop containing nucleotide triphosphate hydrolases"/>
    <property type="match status" value="2"/>
</dbReference>
<evidence type="ECO:0000256" key="7">
    <source>
        <dbReference type="ARBA" id="ARBA00022967"/>
    </source>
</evidence>
<dbReference type="InterPro" id="IPR017871">
    <property type="entry name" value="ABC_transporter-like_CS"/>
</dbReference>
<dbReference type="SMART" id="SM00382">
    <property type="entry name" value="AAA"/>
    <property type="match status" value="2"/>
</dbReference>
<dbReference type="Pfam" id="PF00005">
    <property type="entry name" value="ABC_tran"/>
    <property type="match status" value="2"/>
</dbReference>
<dbReference type="InterPro" id="IPR003593">
    <property type="entry name" value="AAA+_ATPase"/>
</dbReference>
<feature type="domain" description="ABC transporter" evidence="9">
    <location>
        <begin position="7"/>
        <end position="245"/>
    </location>
</feature>
<sequence>MKEDYILEMKHITKRFGNFTALEDMNISVKRGEIHAICGENGAGKSTLMKVLHGYYPYGTYEGEIRMDGQLLCSANTTDSQRAGIAMVYQEINCLGTLTVSENIFSSKMMYNKLGLVDYKAMHKECEKVFQAVGLDIDPRTLMGKLNTSQQQLVMFAKAVRENARLIILDEPTSSITKMEVDHMMEVVRSLQKDGITFLYISHKMDEIFALADRCTVIRDGKSIGTMAREEFSLGTIISMMVGRDIGDVYPKRTPKIGGEKLRIENLTIPHKRVKGRNVVDNVSFRLNKGEILGLAGMVGAGRSEICNGIYGALKRTSGTFFIDGKEVVINSVRDAMRNGISLLSEDRHESGLFLQDKTVKNNLTASILPRLRQGIFLSGPKVTAASGKMMTELQIKAESMDSRITSLSGGNQQKVSLGRSLLAEPDILLLDEPTRGVDVGTKNQIYHLIYQLADAGISIIVISSELPELLNICDRFLVIAEGTIKGEMNREEASEEAIMQYAVQ</sequence>
<keyword evidence="11" id="KW-1185">Reference proteome</keyword>
<evidence type="ECO:0000256" key="4">
    <source>
        <dbReference type="ARBA" id="ARBA00022737"/>
    </source>
</evidence>
<dbReference type="PROSITE" id="PS00211">
    <property type="entry name" value="ABC_TRANSPORTER_1"/>
    <property type="match status" value="1"/>
</dbReference>